<organism evidence="2 3">
    <name type="scientific">Sorangium cellulosum</name>
    <name type="common">Polyangium cellulosum</name>
    <dbReference type="NCBI Taxonomy" id="56"/>
    <lineage>
        <taxon>Bacteria</taxon>
        <taxon>Pseudomonadati</taxon>
        <taxon>Myxococcota</taxon>
        <taxon>Polyangia</taxon>
        <taxon>Polyangiales</taxon>
        <taxon>Polyangiaceae</taxon>
        <taxon>Sorangium</taxon>
    </lineage>
</organism>
<dbReference type="PANTHER" id="PTHR30619:SF1">
    <property type="entry name" value="RECOMBINATION PROTEIN 2"/>
    <property type="match status" value="1"/>
</dbReference>
<reference evidence="2 3" key="1">
    <citation type="submission" date="2015-09" db="EMBL/GenBank/DDBJ databases">
        <title>Sorangium comparison.</title>
        <authorList>
            <person name="Zaburannyi N."/>
            <person name="Bunk B."/>
            <person name="Overmann J."/>
            <person name="Mueller R."/>
        </authorList>
    </citation>
    <scope>NUCLEOTIDE SEQUENCE [LARGE SCALE GENOMIC DNA]</scope>
    <source>
        <strain evidence="2 3">So ce836</strain>
    </source>
</reference>
<dbReference type="Proteomes" id="UP000295497">
    <property type="component" value="Chromosome"/>
</dbReference>
<protein>
    <recommendedName>
        <fullName evidence="1">Metallo-beta-lactamase domain-containing protein</fullName>
    </recommendedName>
</protein>
<evidence type="ECO:0000313" key="3">
    <source>
        <dbReference type="Proteomes" id="UP000295497"/>
    </source>
</evidence>
<dbReference type="PANTHER" id="PTHR30619">
    <property type="entry name" value="DNA INTERNALIZATION/COMPETENCE PROTEIN COMEC/REC2"/>
    <property type="match status" value="1"/>
</dbReference>
<evidence type="ECO:0000259" key="1">
    <source>
        <dbReference type="Pfam" id="PF00753"/>
    </source>
</evidence>
<dbReference type="Pfam" id="PF00753">
    <property type="entry name" value="Lactamase_B"/>
    <property type="match status" value="1"/>
</dbReference>
<dbReference type="RefSeq" id="WP_129572740.1">
    <property type="nucleotide sequence ID" value="NZ_CP012672.1"/>
</dbReference>
<sequence>MSSALGVYFLDVGQGDCSFVVPPGGGSAVLFDCNDAHVADRFVVDHGITHLSAAVVSHLDVDHIRGVLPFLEGFLARGGKVDELYIGMDGDPNERTMREACTALLDKAFAWERDDKLVLCSPTRESKPKVVCSGAGWSVDVVLPYYGKQLKAIVDGEQPNECSAVLRATCGGIAVLIGGDAPLSSWSRLDDGLVKARVVRAPHHGGEIRSGDDDFRDLYERVEAELSVFSVGTNNRWGHPFEDHVHAAHRAGSCRVLCTQLTPRCHERPEERLTQGLARTGEVTYAYRHHVKRSADTVEVPCAGSIALTLDGAGGYSVAPARYGWHDAFVAKLDQPMCL</sequence>
<dbReference type="SUPFAM" id="SSF56281">
    <property type="entry name" value="Metallo-hydrolase/oxidoreductase"/>
    <property type="match status" value="1"/>
</dbReference>
<evidence type="ECO:0000313" key="2">
    <source>
        <dbReference type="EMBL" id="AUX28376.1"/>
    </source>
</evidence>
<dbReference type="AlphaFoldDB" id="A0A4P2QFU1"/>
<proteinExistence type="predicted"/>
<feature type="domain" description="Metallo-beta-lactamase" evidence="1">
    <location>
        <begin position="11"/>
        <end position="85"/>
    </location>
</feature>
<name>A0A4P2QFU1_SORCE</name>
<dbReference type="InterPro" id="IPR001279">
    <property type="entry name" value="Metallo-B-lactamas"/>
</dbReference>
<dbReference type="EMBL" id="CP012672">
    <property type="protein sequence ID" value="AUX28376.1"/>
    <property type="molecule type" value="Genomic_DNA"/>
</dbReference>
<accession>A0A4P2QFU1</accession>
<dbReference type="Gene3D" id="3.60.15.10">
    <property type="entry name" value="Ribonuclease Z/Hydroxyacylglutathione hydrolase-like"/>
    <property type="match status" value="1"/>
</dbReference>
<dbReference type="InterPro" id="IPR052159">
    <property type="entry name" value="Competence_DNA_uptake"/>
</dbReference>
<dbReference type="InterPro" id="IPR036866">
    <property type="entry name" value="RibonucZ/Hydroxyglut_hydro"/>
</dbReference>
<gene>
    <name evidence="2" type="ORF">SOCE836_004460</name>
</gene>